<evidence type="ECO:0000313" key="2">
    <source>
        <dbReference type="Proteomes" id="UP001054837"/>
    </source>
</evidence>
<protein>
    <submittedName>
        <fullName evidence="1">Uncharacterized protein</fullName>
    </submittedName>
</protein>
<reference evidence="1 2" key="1">
    <citation type="submission" date="2021-06" db="EMBL/GenBank/DDBJ databases">
        <title>Caerostris darwini draft genome.</title>
        <authorList>
            <person name="Kono N."/>
            <person name="Arakawa K."/>
        </authorList>
    </citation>
    <scope>NUCLEOTIDE SEQUENCE [LARGE SCALE GENOMIC DNA]</scope>
</reference>
<dbReference type="Proteomes" id="UP001054837">
    <property type="component" value="Unassembled WGS sequence"/>
</dbReference>
<keyword evidence="2" id="KW-1185">Reference proteome</keyword>
<dbReference type="AlphaFoldDB" id="A0AAV4S010"/>
<proteinExistence type="predicted"/>
<comment type="caution">
    <text evidence="1">The sequence shown here is derived from an EMBL/GenBank/DDBJ whole genome shotgun (WGS) entry which is preliminary data.</text>
</comment>
<accession>A0AAV4S010</accession>
<sequence length="99" mass="11393">PPGVPEWVAGDGKNGELRLQENRRNFSQEKEIPPGVPKWVVRDAENVELRRRKSGETLLRRKRVFALLFYSFHGETIAFSPSVLLRDISHHFTENGLVL</sequence>
<dbReference type="EMBL" id="BPLQ01007038">
    <property type="protein sequence ID" value="GIY27289.1"/>
    <property type="molecule type" value="Genomic_DNA"/>
</dbReference>
<organism evidence="1 2">
    <name type="scientific">Caerostris darwini</name>
    <dbReference type="NCBI Taxonomy" id="1538125"/>
    <lineage>
        <taxon>Eukaryota</taxon>
        <taxon>Metazoa</taxon>
        <taxon>Ecdysozoa</taxon>
        <taxon>Arthropoda</taxon>
        <taxon>Chelicerata</taxon>
        <taxon>Arachnida</taxon>
        <taxon>Araneae</taxon>
        <taxon>Araneomorphae</taxon>
        <taxon>Entelegynae</taxon>
        <taxon>Araneoidea</taxon>
        <taxon>Araneidae</taxon>
        <taxon>Caerostris</taxon>
    </lineage>
</organism>
<feature type="non-terminal residue" evidence="1">
    <location>
        <position position="1"/>
    </location>
</feature>
<name>A0AAV4S010_9ARAC</name>
<evidence type="ECO:0000313" key="1">
    <source>
        <dbReference type="EMBL" id="GIY27289.1"/>
    </source>
</evidence>
<gene>
    <name evidence="1" type="ORF">CDAR_402921</name>
</gene>